<feature type="transmembrane region" description="Helical" evidence="8">
    <location>
        <begin position="283"/>
        <end position="307"/>
    </location>
</feature>
<keyword evidence="5" id="KW-0547">Nucleotide-binding</keyword>
<organism evidence="10 11">
    <name type="scientific">Pseudaminobacter soli</name>
    <name type="common">ex Li et al. 2025</name>
    <dbReference type="NCBI Taxonomy" id="1295366"/>
    <lineage>
        <taxon>Bacteria</taxon>
        <taxon>Pseudomonadati</taxon>
        <taxon>Pseudomonadota</taxon>
        <taxon>Alphaproteobacteria</taxon>
        <taxon>Hyphomicrobiales</taxon>
        <taxon>Phyllobacteriaceae</taxon>
        <taxon>Pseudaminobacter</taxon>
    </lineage>
</organism>
<evidence type="ECO:0000256" key="3">
    <source>
        <dbReference type="ARBA" id="ARBA00022553"/>
    </source>
</evidence>
<keyword evidence="11" id="KW-1185">Reference proteome</keyword>
<dbReference type="GO" id="GO:0004673">
    <property type="term" value="F:protein histidine kinase activity"/>
    <property type="evidence" value="ECO:0007669"/>
    <property type="project" value="UniProtKB-EC"/>
</dbReference>
<evidence type="ECO:0000313" key="10">
    <source>
        <dbReference type="EMBL" id="PSJ54371.1"/>
    </source>
</evidence>
<feature type="transmembrane region" description="Helical" evidence="8">
    <location>
        <begin position="209"/>
        <end position="228"/>
    </location>
</feature>
<sequence>MVVLAELLGLGASVVPPLVGGRQWWLIYSWPNDAWDTYSPGWWIMLSAGEVNAKARRLLTQCQAWICYLAFGCAYSALFVLGVSTESNIILALFWPVNAFMLGMLVRFPLLARLPGWIACLAGFIAAILIIGYGLVDGAKLAACNFGVVAVGYIVLSRFSRVDQRLERPISVLYLFAAMLAASVYAGIANSLLGGPVFGAQEPATAFRYWFSVEILNQVAILPMILAFPEDRQWSRHLPLILHEQAPIVVLVVSAAAGVLFGGLAALAFPVPALFLCAISYRVFLTALLTFAYCAWTIVATTLGYIGLPTDNQLLVLSISMGRALVTLGPLIISTTTATRNEVLDQLRCLAAEREIVSNELEHRIKNVFALFNGLISLSVRDNPDSGPFADTLRNRLVALQHAHSLILAGSATPGGIGGLTSLKKVISVLLRPYEGGAERQSIVDGDDAFIDSGIVTLMALVFHELATNSIKHGALSDPRGVLEVHVRHSIDQLRIKWTEKAPRPNSQLGVSDTGFGSKLLDLTIKSQLRGFYTRTWAAGQMDIDIVLPGKLFHALKSTCGSEQ</sequence>
<feature type="transmembrane region" description="Helical" evidence="8">
    <location>
        <begin position="248"/>
        <end position="271"/>
    </location>
</feature>
<dbReference type="SMART" id="SM00911">
    <property type="entry name" value="HWE_HK"/>
    <property type="match status" value="1"/>
</dbReference>
<evidence type="ECO:0000256" key="4">
    <source>
        <dbReference type="ARBA" id="ARBA00022679"/>
    </source>
</evidence>
<evidence type="ECO:0000256" key="7">
    <source>
        <dbReference type="ARBA" id="ARBA00022840"/>
    </source>
</evidence>
<feature type="transmembrane region" description="Helical" evidence="8">
    <location>
        <begin position="64"/>
        <end position="83"/>
    </location>
</feature>
<dbReference type="AlphaFoldDB" id="A0A2P7RVZ8"/>
<evidence type="ECO:0000313" key="11">
    <source>
        <dbReference type="Proteomes" id="UP000240653"/>
    </source>
</evidence>
<keyword evidence="7" id="KW-0067">ATP-binding</keyword>
<feature type="domain" description="Signal transduction histidine kinase HWE region" evidence="9">
    <location>
        <begin position="360"/>
        <end position="448"/>
    </location>
</feature>
<feature type="transmembrane region" description="Helical" evidence="8">
    <location>
        <begin position="171"/>
        <end position="189"/>
    </location>
</feature>
<feature type="transmembrane region" description="Helical" evidence="8">
    <location>
        <begin position="89"/>
        <end position="110"/>
    </location>
</feature>
<dbReference type="InterPro" id="IPR011102">
    <property type="entry name" value="Sig_transdc_His_kinase_HWE"/>
</dbReference>
<feature type="transmembrane region" description="Helical" evidence="8">
    <location>
        <begin position="142"/>
        <end position="159"/>
    </location>
</feature>
<dbReference type="EMBL" id="PXYL01000026">
    <property type="protein sequence ID" value="PSJ54371.1"/>
    <property type="molecule type" value="Genomic_DNA"/>
</dbReference>
<dbReference type="InterPro" id="IPR036890">
    <property type="entry name" value="HATPase_C_sf"/>
</dbReference>
<evidence type="ECO:0000256" key="8">
    <source>
        <dbReference type="SAM" id="Phobius"/>
    </source>
</evidence>
<dbReference type="Pfam" id="PF07536">
    <property type="entry name" value="HWE_HK"/>
    <property type="match status" value="1"/>
</dbReference>
<evidence type="ECO:0000256" key="6">
    <source>
        <dbReference type="ARBA" id="ARBA00022777"/>
    </source>
</evidence>
<feature type="transmembrane region" description="Helical" evidence="8">
    <location>
        <begin position="117"/>
        <end position="136"/>
    </location>
</feature>
<feature type="transmembrane region" description="Helical" evidence="8">
    <location>
        <begin position="314"/>
        <end position="333"/>
    </location>
</feature>
<dbReference type="Proteomes" id="UP000240653">
    <property type="component" value="Unassembled WGS sequence"/>
</dbReference>
<keyword evidence="8" id="KW-0472">Membrane</keyword>
<comment type="caution">
    <text evidence="10">The sequence shown here is derived from an EMBL/GenBank/DDBJ whole genome shotgun (WGS) entry which is preliminary data.</text>
</comment>
<dbReference type="OrthoDB" id="9816309at2"/>
<dbReference type="EC" id="2.7.13.3" evidence="2"/>
<keyword evidence="3" id="KW-0597">Phosphoprotein</keyword>
<dbReference type="PANTHER" id="PTHR41523">
    <property type="entry name" value="TWO-COMPONENT SYSTEM SENSOR PROTEIN"/>
    <property type="match status" value="1"/>
</dbReference>
<dbReference type="Gene3D" id="3.30.565.10">
    <property type="entry name" value="Histidine kinase-like ATPase, C-terminal domain"/>
    <property type="match status" value="1"/>
</dbReference>
<evidence type="ECO:0000256" key="2">
    <source>
        <dbReference type="ARBA" id="ARBA00012438"/>
    </source>
</evidence>
<keyword evidence="6 10" id="KW-0418">Kinase</keyword>
<dbReference type="PANTHER" id="PTHR41523:SF8">
    <property type="entry name" value="ETHYLENE RESPONSE SENSOR PROTEIN"/>
    <property type="match status" value="1"/>
</dbReference>
<keyword evidence="4" id="KW-0808">Transferase</keyword>
<reference evidence="10 11" key="1">
    <citation type="submission" date="2018-03" db="EMBL/GenBank/DDBJ databases">
        <title>The draft genome of Mesorhizobium soli JCM 19897.</title>
        <authorList>
            <person name="Li L."/>
            <person name="Liu L."/>
            <person name="Liang L."/>
            <person name="Wang T."/>
            <person name="Zhang X."/>
        </authorList>
    </citation>
    <scope>NUCLEOTIDE SEQUENCE [LARGE SCALE GENOMIC DNA]</scope>
    <source>
        <strain evidence="10 11">JCM 19897</strain>
    </source>
</reference>
<accession>A0A2P7RVZ8</accession>
<dbReference type="RefSeq" id="WP_106727171.1">
    <property type="nucleotide sequence ID" value="NZ_PXYL01000026.1"/>
</dbReference>
<evidence type="ECO:0000256" key="1">
    <source>
        <dbReference type="ARBA" id="ARBA00000085"/>
    </source>
</evidence>
<evidence type="ECO:0000256" key="5">
    <source>
        <dbReference type="ARBA" id="ARBA00022741"/>
    </source>
</evidence>
<keyword evidence="8" id="KW-1133">Transmembrane helix</keyword>
<name>A0A2P7RVZ8_9HYPH</name>
<gene>
    <name evidence="10" type="ORF">C7I85_27395</name>
</gene>
<comment type="catalytic activity">
    <reaction evidence="1">
        <text>ATP + protein L-histidine = ADP + protein N-phospho-L-histidine.</text>
        <dbReference type="EC" id="2.7.13.3"/>
    </reaction>
</comment>
<dbReference type="GO" id="GO:0005524">
    <property type="term" value="F:ATP binding"/>
    <property type="evidence" value="ECO:0007669"/>
    <property type="project" value="UniProtKB-KW"/>
</dbReference>
<keyword evidence="8" id="KW-0812">Transmembrane</keyword>
<proteinExistence type="predicted"/>
<protein>
    <recommendedName>
        <fullName evidence="2">histidine kinase</fullName>
        <ecNumber evidence="2">2.7.13.3</ecNumber>
    </recommendedName>
</protein>
<evidence type="ECO:0000259" key="9">
    <source>
        <dbReference type="SMART" id="SM00911"/>
    </source>
</evidence>